<dbReference type="Pfam" id="PF00090">
    <property type="entry name" value="TSP_1"/>
    <property type="match status" value="4"/>
</dbReference>
<dbReference type="PRINTS" id="PR01705">
    <property type="entry name" value="TSP1REPEAT"/>
</dbReference>
<evidence type="ECO:0000313" key="4">
    <source>
        <dbReference type="Ensembl" id="ENSPTXP00000024985.1"/>
    </source>
</evidence>
<dbReference type="FunFam" id="2.20.100.10:FF:000007">
    <property type="entry name" value="Thrombospondin 1"/>
    <property type="match status" value="1"/>
</dbReference>
<dbReference type="SUPFAM" id="SSF82895">
    <property type="entry name" value="TSP-1 type 1 repeat"/>
    <property type="match status" value="4"/>
</dbReference>
<dbReference type="PROSITE" id="PS50092">
    <property type="entry name" value="TSP1"/>
    <property type="match status" value="2"/>
</dbReference>
<evidence type="ECO:0000256" key="1">
    <source>
        <dbReference type="ARBA" id="ARBA00022737"/>
    </source>
</evidence>
<dbReference type="Gene3D" id="2.20.100.10">
    <property type="entry name" value="Thrombospondin type-1 (TSP1) repeat"/>
    <property type="match status" value="4"/>
</dbReference>
<evidence type="ECO:0000256" key="2">
    <source>
        <dbReference type="ARBA" id="ARBA00023157"/>
    </source>
</evidence>
<protein>
    <submittedName>
        <fullName evidence="4">Uncharacterized protein</fullName>
    </submittedName>
</protein>
<keyword evidence="5" id="KW-1185">Reference proteome</keyword>
<dbReference type="InterPro" id="IPR052065">
    <property type="entry name" value="Compl_asym_regulator"/>
</dbReference>
<evidence type="ECO:0000256" key="3">
    <source>
        <dbReference type="SAM" id="MobiDB-lite"/>
    </source>
</evidence>
<dbReference type="SMART" id="SM00209">
    <property type="entry name" value="TSP1"/>
    <property type="match status" value="4"/>
</dbReference>
<dbReference type="Ensembl" id="ENSPTXT00000025753.1">
    <property type="protein sequence ID" value="ENSPTXP00000024985.1"/>
    <property type="gene ID" value="ENSPTXG00000017414.1"/>
</dbReference>
<sequence>RLLQKEGVGGDLRGPGDWGFWSPWTSCTVSCGGGLRSRSRACDSPAPRGGGDYCEGPPTQVESYSWCRLDGGWSSWGRWSPCSQSCGEGVQYRFRECSNPPPQNGGRGCAGGGEETSRQCRLLFPATPPSEDEAWDPWAPWSPCSVSCGGGEQMRSRRCRRPDCRGLSSQSKTCHTHVCLGESAGRRPTDVLPSRLPCGPPLPGVPGRRRVPLQLQLNSLSTSGSPLSSLPSSSCRNGQLDCMFALCPVDGGFTDWTSWSPCSLTCGGLGNMTRTRDCARPKPANGGKDCIGPRMDIKYCQTLDCKGEDQKWPLRLWTLSAGTVHYRP</sequence>
<dbReference type="Proteomes" id="UP000472273">
    <property type="component" value="Unplaced"/>
</dbReference>
<dbReference type="InterPro" id="IPR000884">
    <property type="entry name" value="TSP1_rpt"/>
</dbReference>
<dbReference type="FunFam" id="2.20.100.10:FF:000002">
    <property type="entry name" value="Unc-5 netrin receptor C"/>
    <property type="match status" value="1"/>
</dbReference>
<feature type="region of interest" description="Disordered" evidence="3">
    <location>
        <begin position="190"/>
        <end position="209"/>
    </location>
</feature>
<organism evidence="4 5">
    <name type="scientific">Pseudonaja textilis</name>
    <name type="common">Eastern brown snake</name>
    <dbReference type="NCBI Taxonomy" id="8673"/>
    <lineage>
        <taxon>Eukaryota</taxon>
        <taxon>Metazoa</taxon>
        <taxon>Chordata</taxon>
        <taxon>Craniata</taxon>
        <taxon>Vertebrata</taxon>
        <taxon>Euteleostomi</taxon>
        <taxon>Lepidosauria</taxon>
        <taxon>Squamata</taxon>
        <taxon>Bifurcata</taxon>
        <taxon>Unidentata</taxon>
        <taxon>Episquamata</taxon>
        <taxon>Toxicofera</taxon>
        <taxon>Serpentes</taxon>
        <taxon>Colubroidea</taxon>
        <taxon>Elapidae</taxon>
        <taxon>Hydrophiinae</taxon>
        <taxon>Pseudonaja</taxon>
    </lineage>
</organism>
<dbReference type="InterPro" id="IPR036383">
    <property type="entry name" value="TSP1_rpt_sf"/>
</dbReference>
<dbReference type="PANTHER" id="PTHR22906:SF21">
    <property type="entry name" value="SEMA DOMAIN-CONTAINING PROTEIN"/>
    <property type="match status" value="1"/>
</dbReference>
<reference evidence="4" key="1">
    <citation type="submission" date="2025-08" db="UniProtKB">
        <authorList>
            <consortium name="Ensembl"/>
        </authorList>
    </citation>
    <scope>IDENTIFICATION</scope>
</reference>
<dbReference type="GeneTree" id="ENSGT00440000038972"/>
<reference evidence="4" key="2">
    <citation type="submission" date="2025-09" db="UniProtKB">
        <authorList>
            <consortium name="Ensembl"/>
        </authorList>
    </citation>
    <scope>IDENTIFICATION</scope>
</reference>
<proteinExistence type="predicted"/>
<name>A0A670ZQI7_PSETE</name>
<evidence type="ECO:0000313" key="5">
    <source>
        <dbReference type="Proteomes" id="UP000472273"/>
    </source>
</evidence>
<dbReference type="FunFam" id="2.20.100.10:FF:000001">
    <property type="entry name" value="semaphorin-5A isoform X1"/>
    <property type="match status" value="1"/>
</dbReference>
<dbReference type="OMA" id="HGGTRCP"/>
<dbReference type="PANTHER" id="PTHR22906">
    <property type="entry name" value="PROPERDIN"/>
    <property type="match status" value="1"/>
</dbReference>
<dbReference type="AlphaFoldDB" id="A0A670ZQI7"/>
<keyword evidence="2" id="KW-1015">Disulfide bond</keyword>
<keyword evidence="1" id="KW-0677">Repeat</keyword>
<accession>A0A670ZQI7</accession>